<dbReference type="Pfam" id="PF05551">
    <property type="entry name" value="zf-His_Me_endon"/>
    <property type="match status" value="1"/>
</dbReference>
<sequence>MGRRFSTLTPAPAADQSSLSSGLALTHASTPAGQPSPLPLTTRRHRDHVLDSEVDTEDESLELELFKRPDWNGTEKLPELEEEQSTKKTRQSKPRNQKKKNGHGYAMMVRPETRRSPAARATGKADTLARSLTPSSSNWRRIQTGQTFLRILKTYSTDPPKSKKKHLGHTPLSVRRPKTIAAAPPLEASAHSAKARTSKDKVISSAHSSTISPGENQSLSRILVFDLGLQSTSGGFLRPYHPGLLPWHFVGSDQAHTFSSNAPHAKGRIPGSCMPFTPPNGSRWRTGIRFACDGQCLTGDACHVDKIELTWLVLLGTGHMTTIDEWASLVHSGADVLSATEAREVSHLCGLGFCREPSHLVMEDHQSNSC</sequence>
<dbReference type="Proteomes" id="UP000800035">
    <property type="component" value="Unassembled WGS sequence"/>
</dbReference>
<dbReference type="OrthoDB" id="10648201at2759"/>
<feature type="compositionally biased region" description="Polar residues" evidence="1">
    <location>
        <begin position="15"/>
        <end position="33"/>
    </location>
</feature>
<accession>A0A6A5TA48</accession>
<feature type="region of interest" description="Disordered" evidence="1">
    <location>
        <begin position="1"/>
        <end position="134"/>
    </location>
</feature>
<feature type="domain" description="Zinc-binding loop region of homing endonuclease" evidence="2">
    <location>
        <begin position="335"/>
        <end position="368"/>
    </location>
</feature>
<dbReference type="InterPro" id="IPR044925">
    <property type="entry name" value="His-Me_finger_sf"/>
</dbReference>
<dbReference type="SUPFAM" id="SSF54060">
    <property type="entry name" value="His-Me finger endonucleases"/>
    <property type="match status" value="1"/>
</dbReference>
<gene>
    <name evidence="3" type="ORF">CC80DRAFT_540144</name>
</gene>
<name>A0A6A5TA48_9PLEO</name>
<feature type="compositionally biased region" description="Basic residues" evidence="1">
    <location>
        <begin position="87"/>
        <end position="102"/>
    </location>
</feature>
<evidence type="ECO:0000313" key="3">
    <source>
        <dbReference type="EMBL" id="KAF1949573.1"/>
    </source>
</evidence>
<evidence type="ECO:0000256" key="1">
    <source>
        <dbReference type="SAM" id="MobiDB-lite"/>
    </source>
</evidence>
<feature type="compositionally biased region" description="Acidic residues" evidence="1">
    <location>
        <begin position="52"/>
        <end position="62"/>
    </location>
</feature>
<organism evidence="3 4">
    <name type="scientific">Byssothecium circinans</name>
    <dbReference type="NCBI Taxonomy" id="147558"/>
    <lineage>
        <taxon>Eukaryota</taxon>
        <taxon>Fungi</taxon>
        <taxon>Dikarya</taxon>
        <taxon>Ascomycota</taxon>
        <taxon>Pezizomycotina</taxon>
        <taxon>Dothideomycetes</taxon>
        <taxon>Pleosporomycetidae</taxon>
        <taxon>Pleosporales</taxon>
        <taxon>Massarineae</taxon>
        <taxon>Massarinaceae</taxon>
        <taxon>Byssothecium</taxon>
    </lineage>
</organism>
<proteinExistence type="predicted"/>
<keyword evidence="4" id="KW-1185">Reference proteome</keyword>
<dbReference type="EMBL" id="ML977035">
    <property type="protein sequence ID" value="KAF1949573.1"/>
    <property type="molecule type" value="Genomic_DNA"/>
</dbReference>
<dbReference type="AlphaFoldDB" id="A0A6A5TA48"/>
<protein>
    <recommendedName>
        <fullName evidence="2">Zinc-binding loop region of homing endonuclease domain-containing protein</fullName>
    </recommendedName>
</protein>
<reference evidence="3" key="1">
    <citation type="journal article" date="2020" name="Stud. Mycol.">
        <title>101 Dothideomycetes genomes: a test case for predicting lifestyles and emergence of pathogens.</title>
        <authorList>
            <person name="Haridas S."/>
            <person name="Albert R."/>
            <person name="Binder M."/>
            <person name="Bloem J."/>
            <person name="Labutti K."/>
            <person name="Salamov A."/>
            <person name="Andreopoulos B."/>
            <person name="Baker S."/>
            <person name="Barry K."/>
            <person name="Bills G."/>
            <person name="Bluhm B."/>
            <person name="Cannon C."/>
            <person name="Castanera R."/>
            <person name="Culley D."/>
            <person name="Daum C."/>
            <person name="Ezra D."/>
            <person name="Gonzalez J."/>
            <person name="Henrissat B."/>
            <person name="Kuo A."/>
            <person name="Liang C."/>
            <person name="Lipzen A."/>
            <person name="Lutzoni F."/>
            <person name="Magnuson J."/>
            <person name="Mondo S."/>
            <person name="Nolan M."/>
            <person name="Ohm R."/>
            <person name="Pangilinan J."/>
            <person name="Park H.-J."/>
            <person name="Ramirez L."/>
            <person name="Alfaro M."/>
            <person name="Sun H."/>
            <person name="Tritt A."/>
            <person name="Yoshinaga Y."/>
            <person name="Zwiers L.-H."/>
            <person name="Turgeon B."/>
            <person name="Goodwin S."/>
            <person name="Spatafora J."/>
            <person name="Crous P."/>
            <person name="Grigoriev I."/>
        </authorList>
    </citation>
    <scope>NUCLEOTIDE SEQUENCE</scope>
    <source>
        <strain evidence="3">CBS 675.92</strain>
    </source>
</reference>
<dbReference type="InterPro" id="IPR008704">
    <property type="entry name" value="Endonuclease_Zinc-binding_loop"/>
</dbReference>
<evidence type="ECO:0000313" key="4">
    <source>
        <dbReference type="Proteomes" id="UP000800035"/>
    </source>
</evidence>
<evidence type="ECO:0000259" key="2">
    <source>
        <dbReference type="Pfam" id="PF05551"/>
    </source>
</evidence>